<dbReference type="AlphaFoldDB" id="A0A418SVN6"/>
<dbReference type="PANTHER" id="PTHR30537:SF74">
    <property type="entry name" value="HTH-TYPE TRANSCRIPTIONAL REGULATOR TRPI"/>
    <property type="match status" value="1"/>
</dbReference>
<keyword evidence="4" id="KW-0804">Transcription</keyword>
<sequence>MSRRYYHLPPLTTLGAFETAARHLSFKDAAQELSVTPGAVSHQIKALEGELGTLLFRRKHRGVELTEDGESLYESLASSFAKISQCLKNLQERSSGNRVTVGSTSAVATLWLSPALVRFWRAHPEVDVNQSIQDEQSLNTPEIDLYIRYGRGADPHMTQTELFRDHLAPVTSPEAAERLGGCKLAELAQQRLIHLESSNKNWTTWHEWFQRMGYDGPISSGIRVNNYAVALQVAQDGAGLALGWLRLIRPLMTAGQLASIAPHMISAPNRFYLAGRPDEELSEAALSLKSWIMQELENPTDELS</sequence>
<evidence type="ECO:0000313" key="6">
    <source>
        <dbReference type="EMBL" id="RJE84970.1"/>
    </source>
</evidence>
<dbReference type="InterPro" id="IPR058163">
    <property type="entry name" value="LysR-type_TF_proteobact-type"/>
</dbReference>
<evidence type="ECO:0000313" key="7">
    <source>
        <dbReference type="Proteomes" id="UP000284202"/>
    </source>
</evidence>
<keyword evidence="2" id="KW-0805">Transcription regulation</keyword>
<evidence type="ECO:0000256" key="4">
    <source>
        <dbReference type="ARBA" id="ARBA00023163"/>
    </source>
</evidence>
<comment type="similarity">
    <text evidence="1">Belongs to the LysR transcriptional regulatory family.</text>
</comment>
<dbReference type="Proteomes" id="UP000284202">
    <property type="component" value="Unassembled WGS sequence"/>
</dbReference>
<dbReference type="OrthoDB" id="9804958at2"/>
<dbReference type="SUPFAM" id="SSF53850">
    <property type="entry name" value="Periplasmic binding protein-like II"/>
    <property type="match status" value="1"/>
</dbReference>
<evidence type="ECO:0000259" key="5">
    <source>
        <dbReference type="PROSITE" id="PS50931"/>
    </source>
</evidence>
<dbReference type="Pfam" id="PF03466">
    <property type="entry name" value="LysR_substrate"/>
    <property type="match status" value="1"/>
</dbReference>
<dbReference type="InterPro" id="IPR000847">
    <property type="entry name" value="LysR_HTH_N"/>
</dbReference>
<dbReference type="FunFam" id="1.10.10.10:FF:000038">
    <property type="entry name" value="Glycine cleavage system transcriptional activator"/>
    <property type="match status" value="1"/>
</dbReference>
<name>A0A418SVN6_9RHOB</name>
<protein>
    <submittedName>
        <fullName evidence="6">LysR family transcriptional regulator</fullName>
    </submittedName>
</protein>
<evidence type="ECO:0000256" key="1">
    <source>
        <dbReference type="ARBA" id="ARBA00009437"/>
    </source>
</evidence>
<dbReference type="EMBL" id="QZCG01000007">
    <property type="protein sequence ID" value="RJE84970.1"/>
    <property type="molecule type" value="Genomic_DNA"/>
</dbReference>
<dbReference type="PROSITE" id="PS50931">
    <property type="entry name" value="HTH_LYSR"/>
    <property type="match status" value="1"/>
</dbReference>
<organism evidence="6 7">
    <name type="scientific">Paracoccus onubensis</name>
    <dbReference type="NCBI Taxonomy" id="1675788"/>
    <lineage>
        <taxon>Bacteria</taxon>
        <taxon>Pseudomonadati</taxon>
        <taxon>Pseudomonadota</taxon>
        <taxon>Alphaproteobacteria</taxon>
        <taxon>Rhodobacterales</taxon>
        <taxon>Paracoccaceae</taxon>
        <taxon>Paracoccus</taxon>
    </lineage>
</organism>
<proteinExistence type="inferred from homology"/>
<dbReference type="PRINTS" id="PR00039">
    <property type="entry name" value="HTHLYSR"/>
</dbReference>
<evidence type="ECO:0000256" key="2">
    <source>
        <dbReference type="ARBA" id="ARBA00023015"/>
    </source>
</evidence>
<evidence type="ECO:0000256" key="3">
    <source>
        <dbReference type="ARBA" id="ARBA00023125"/>
    </source>
</evidence>
<gene>
    <name evidence="6" type="ORF">D3P04_11765</name>
</gene>
<dbReference type="InterPro" id="IPR036390">
    <property type="entry name" value="WH_DNA-bd_sf"/>
</dbReference>
<reference evidence="7" key="1">
    <citation type="submission" date="2018-09" db="EMBL/GenBank/DDBJ databases">
        <title>Acidovorax cavernicola nov. sp. isolated from Gruta de las Maravillas (Aracena, Spain).</title>
        <authorList>
            <person name="Jurado V."/>
            <person name="Gutierrez-Patricio S."/>
            <person name="Gonzalez-Pimentel J.L."/>
            <person name="Miller A.Z."/>
            <person name="Laiz L."/>
            <person name="Saiz-Jimenez C."/>
        </authorList>
    </citation>
    <scope>NUCLEOTIDE SEQUENCE [LARGE SCALE GENOMIC DNA]</scope>
    <source>
        <strain evidence="7">1011MAR3C25</strain>
    </source>
</reference>
<keyword evidence="3" id="KW-0238">DNA-binding</keyword>
<dbReference type="GO" id="GO:0043565">
    <property type="term" value="F:sequence-specific DNA binding"/>
    <property type="evidence" value="ECO:0007669"/>
    <property type="project" value="TreeGrafter"/>
</dbReference>
<dbReference type="InterPro" id="IPR036388">
    <property type="entry name" value="WH-like_DNA-bd_sf"/>
</dbReference>
<dbReference type="Pfam" id="PF00126">
    <property type="entry name" value="HTH_1"/>
    <property type="match status" value="1"/>
</dbReference>
<dbReference type="SUPFAM" id="SSF46785">
    <property type="entry name" value="Winged helix' DNA-binding domain"/>
    <property type="match status" value="1"/>
</dbReference>
<dbReference type="GO" id="GO:0006351">
    <property type="term" value="P:DNA-templated transcription"/>
    <property type="evidence" value="ECO:0007669"/>
    <property type="project" value="TreeGrafter"/>
</dbReference>
<dbReference type="InterPro" id="IPR005119">
    <property type="entry name" value="LysR_subst-bd"/>
</dbReference>
<keyword evidence="7" id="KW-1185">Reference proteome</keyword>
<dbReference type="GO" id="GO:0003700">
    <property type="term" value="F:DNA-binding transcription factor activity"/>
    <property type="evidence" value="ECO:0007669"/>
    <property type="project" value="InterPro"/>
</dbReference>
<dbReference type="RefSeq" id="WP_119749060.1">
    <property type="nucleotide sequence ID" value="NZ_QZCG01000007.1"/>
</dbReference>
<comment type="caution">
    <text evidence="6">The sequence shown here is derived from an EMBL/GenBank/DDBJ whole genome shotgun (WGS) entry which is preliminary data.</text>
</comment>
<dbReference type="Gene3D" id="1.10.10.10">
    <property type="entry name" value="Winged helix-like DNA-binding domain superfamily/Winged helix DNA-binding domain"/>
    <property type="match status" value="1"/>
</dbReference>
<dbReference type="PANTHER" id="PTHR30537">
    <property type="entry name" value="HTH-TYPE TRANSCRIPTIONAL REGULATOR"/>
    <property type="match status" value="1"/>
</dbReference>
<accession>A0A418SVN6</accession>
<feature type="domain" description="HTH lysR-type" evidence="5">
    <location>
        <begin position="9"/>
        <end position="66"/>
    </location>
</feature>
<dbReference type="Gene3D" id="3.40.190.10">
    <property type="entry name" value="Periplasmic binding protein-like II"/>
    <property type="match status" value="2"/>
</dbReference>